<comment type="caution">
    <text evidence="3">The sequence shown here is derived from an EMBL/GenBank/DDBJ whole genome shotgun (WGS) entry which is preliminary data.</text>
</comment>
<feature type="compositionally biased region" description="Pro residues" evidence="1">
    <location>
        <begin position="178"/>
        <end position="191"/>
    </location>
</feature>
<evidence type="ECO:0000313" key="4">
    <source>
        <dbReference type="Proteomes" id="UP001377567"/>
    </source>
</evidence>
<dbReference type="GO" id="GO:0070210">
    <property type="term" value="C:Rpd3L-Expanded complex"/>
    <property type="evidence" value="ECO:0007669"/>
    <property type="project" value="TreeGrafter"/>
</dbReference>
<dbReference type="PANTHER" id="PTHR12374">
    <property type="entry name" value="TRANSCRIPTIONAL ADAPTOR 2 ADA2 -RELATED"/>
    <property type="match status" value="1"/>
</dbReference>
<name>A0AAV5RT13_MAUHU</name>
<feature type="region of interest" description="Disordered" evidence="1">
    <location>
        <begin position="39"/>
        <end position="71"/>
    </location>
</feature>
<feature type="compositionally biased region" description="Low complexity" evidence="1">
    <location>
        <begin position="42"/>
        <end position="51"/>
    </location>
</feature>
<evidence type="ECO:0000256" key="1">
    <source>
        <dbReference type="SAM" id="MobiDB-lite"/>
    </source>
</evidence>
<organism evidence="3 4">
    <name type="scientific">Maudiozyma humilis</name>
    <name type="common">Sour dough yeast</name>
    <name type="synonym">Kazachstania humilis</name>
    <dbReference type="NCBI Taxonomy" id="51915"/>
    <lineage>
        <taxon>Eukaryota</taxon>
        <taxon>Fungi</taxon>
        <taxon>Dikarya</taxon>
        <taxon>Ascomycota</taxon>
        <taxon>Saccharomycotina</taxon>
        <taxon>Saccharomycetes</taxon>
        <taxon>Saccharomycetales</taxon>
        <taxon>Saccharomycetaceae</taxon>
        <taxon>Maudiozyma</taxon>
    </lineage>
</organism>
<dbReference type="GO" id="GO:0006357">
    <property type="term" value="P:regulation of transcription by RNA polymerase II"/>
    <property type="evidence" value="ECO:0007669"/>
    <property type="project" value="TreeGrafter"/>
</dbReference>
<dbReference type="Gene3D" id="1.10.10.10">
    <property type="entry name" value="Winged helix-like DNA-binding domain superfamily/Winged helix DNA-binding domain"/>
    <property type="match status" value="1"/>
</dbReference>
<dbReference type="FunFam" id="1.10.10.10:FF:000087">
    <property type="entry name" value="Transcriptional adapter 2"/>
    <property type="match status" value="1"/>
</dbReference>
<dbReference type="GO" id="GO:0006338">
    <property type="term" value="P:chromatin remodeling"/>
    <property type="evidence" value="ECO:0007669"/>
    <property type="project" value="TreeGrafter"/>
</dbReference>
<evidence type="ECO:0000259" key="2">
    <source>
        <dbReference type="PROSITE" id="PS50934"/>
    </source>
</evidence>
<evidence type="ECO:0000313" key="3">
    <source>
        <dbReference type="EMBL" id="GMM54383.1"/>
    </source>
</evidence>
<dbReference type="PROSITE" id="PS50934">
    <property type="entry name" value="SWIRM"/>
    <property type="match status" value="1"/>
</dbReference>
<dbReference type="InterPro" id="IPR009057">
    <property type="entry name" value="Homeodomain-like_sf"/>
</dbReference>
<accession>A0AAV5RT13</accession>
<dbReference type="Pfam" id="PF04433">
    <property type="entry name" value="SWIRM"/>
    <property type="match status" value="1"/>
</dbReference>
<dbReference type="GO" id="GO:0003682">
    <property type="term" value="F:chromatin binding"/>
    <property type="evidence" value="ECO:0007669"/>
    <property type="project" value="TreeGrafter"/>
</dbReference>
<keyword evidence="4" id="KW-1185">Reference proteome</keyword>
<dbReference type="AlphaFoldDB" id="A0AAV5RT13"/>
<proteinExistence type="predicted"/>
<dbReference type="Proteomes" id="UP001377567">
    <property type="component" value="Unassembled WGS sequence"/>
</dbReference>
<feature type="domain" description="SWIRM" evidence="2">
    <location>
        <begin position="256"/>
        <end position="353"/>
    </location>
</feature>
<dbReference type="GO" id="GO:0003713">
    <property type="term" value="F:transcription coactivator activity"/>
    <property type="evidence" value="ECO:0007669"/>
    <property type="project" value="TreeGrafter"/>
</dbReference>
<dbReference type="InterPro" id="IPR036388">
    <property type="entry name" value="WH-like_DNA-bd_sf"/>
</dbReference>
<dbReference type="InterPro" id="IPR007526">
    <property type="entry name" value="SWIRM"/>
</dbReference>
<reference evidence="3 4" key="1">
    <citation type="journal article" date="2023" name="Elife">
        <title>Identification of key yeast species and microbe-microbe interactions impacting larval growth of Drosophila in the wild.</title>
        <authorList>
            <person name="Mure A."/>
            <person name="Sugiura Y."/>
            <person name="Maeda R."/>
            <person name="Honda K."/>
            <person name="Sakurai N."/>
            <person name="Takahashi Y."/>
            <person name="Watada M."/>
            <person name="Katoh T."/>
            <person name="Gotoh A."/>
            <person name="Gotoh Y."/>
            <person name="Taniguchi I."/>
            <person name="Nakamura K."/>
            <person name="Hayashi T."/>
            <person name="Katayama T."/>
            <person name="Uemura T."/>
            <person name="Hattori Y."/>
        </authorList>
    </citation>
    <scope>NUCLEOTIDE SEQUENCE [LARGE SCALE GENOMIC DNA]</scope>
    <source>
        <strain evidence="3 4">KH-74</strain>
    </source>
</reference>
<dbReference type="PANTHER" id="PTHR12374:SF21">
    <property type="entry name" value="SWIRM DOMAIN-CONTAINING PROTEIN FUN19-RELATED"/>
    <property type="match status" value="1"/>
</dbReference>
<sequence length="353" mass="39422">MESNSPRPEHLQLSGTVAYAKTDAFLSALNRRVQFAALNEGSSSSSNNTNSPHGIDGLLEDRSIPSPPQSPRLTFVHTNVAQSSFPDMHIAPTWSQGQTMKRYRHSMSTFLQGYKMFRSETTHRNYTTSPSHGATRAKKTYKSPASSDVERVYRTRRVARESGKSKDEPAETLLASPSPAPRVRPKTPAPEPRVVKPRTPSTQPHRRHHAPVTSPLASAAVLAGSQSTHAPNMAWEKLPDYAPPTSTLPANNVKCLKVEWKGSPMNLSNDPLRNRLHPAELVLAQVLRLPCDLYLDSKRRLFLEKVCRMKKGLTFRRTDAQKACRIDVNKASRLYAAYEKVGWLADENFKSFV</sequence>
<feature type="region of interest" description="Disordered" evidence="1">
    <location>
        <begin position="124"/>
        <end position="211"/>
    </location>
</feature>
<dbReference type="SUPFAM" id="SSF46689">
    <property type="entry name" value="Homeodomain-like"/>
    <property type="match status" value="1"/>
</dbReference>
<protein>
    <recommendedName>
        <fullName evidence="2">SWIRM domain-containing protein</fullName>
    </recommendedName>
</protein>
<gene>
    <name evidence="3" type="ORF">DAKH74_009990</name>
</gene>
<dbReference type="EMBL" id="BTGD01000002">
    <property type="protein sequence ID" value="GMM54383.1"/>
    <property type="molecule type" value="Genomic_DNA"/>
</dbReference>
<feature type="compositionally biased region" description="Basic and acidic residues" evidence="1">
    <location>
        <begin position="148"/>
        <end position="169"/>
    </location>
</feature>